<name>A0A6N2C7Z1_SOLCI</name>
<dbReference type="PANTHER" id="PTHR43874:SF19">
    <property type="entry name" value="RESPONSE REGULATOR 23-RELATED"/>
    <property type="match status" value="1"/>
</dbReference>
<dbReference type="SUPFAM" id="SSF46689">
    <property type="entry name" value="Homeodomain-like"/>
    <property type="match status" value="1"/>
</dbReference>
<feature type="compositionally biased region" description="Basic and acidic residues" evidence="9">
    <location>
        <begin position="165"/>
        <end position="177"/>
    </location>
</feature>
<evidence type="ECO:0000256" key="4">
    <source>
        <dbReference type="ARBA" id="ARBA00023015"/>
    </source>
</evidence>
<protein>
    <submittedName>
        <fullName evidence="12">Uncharacterized protein</fullName>
    </submittedName>
</protein>
<feature type="domain" description="HTH myb-type" evidence="11">
    <location>
        <begin position="195"/>
        <end position="246"/>
    </location>
</feature>
<dbReference type="InterPro" id="IPR009057">
    <property type="entry name" value="Homeodomain-like_sf"/>
</dbReference>
<feature type="domain" description="Response regulatory" evidence="10">
    <location>
        <begin position="13"/>
        <end position="128"/>
    </location>
</feature>
<keyword evidence="7" id="KW-0539">Nucleus</keyword>
<proteinExistence type="predicted"/>
<accession>A0A6N2C7Z1</accession>
<dbReference type="NCBIfam" id="TIGR01557">
    <property type="entry name" value="myb_SHAQKYF"/>
    <property type="match status" value="1"/>
</dbReference>
<dbReference type="InterPro" id="IPR011006">
    <property type="entry name" value="CheY-like_superfamily"/>
</dbReference>
<evidence type="ECO:0000313" key="12">
    <source>
        <dbReference type="EMBL" id="TMX03797.1"/>
    </source>
</evidence>
<dbReference type="InterPro" id="IPR017930">
    <property type="entry name" value="Myb_dom"/>
</dbReference>
<comment type="caution">
    <text evidence="12">The sequence shown here is derived from an EMBL/GenBank/DDBJ whole genome shotgun (WGS) entry which is preliminary data.</text>
</comment>
<dbReference type="SUPFAM" id="SSF52172">
    <property type="entry name" value="CheY-like"/>
    <property type="match status" value="1"/>
</dbReference>
<evidence type="ECO:0000259" key="10">
    <source>
        <dbReference type="PROSITE" id="PS50110"/>
    </source>
</evidence>
<evidence type="ECO:0000256" key="6">
    <source>
        <dbReference type="ARBA" id="ARBA00023163"/>
    </source>
</evidence>
<evidence type="ECO:0000256" key="7">
    <source>
        <dbReference type="ARBA" id="ARBA00023242"/>
    </source>
</evidence>
<evidence type="ECO:0000256" key="5">
    <source>
        <dbReference type="ARBA" id="ARBA00023159"/>
    </source>
</evidence>
<dbReference type="InterPro" id="IPR045279">
    <property type="entry name" value="ARR-like"/>
</dbReference>
<dbReference type="InterPro" id="IPR001789">
    <property type="entry name" value="Sig_transdc_resp-reg_receiver"/>
</dbReference>
<keyword evidence="3" id="KW-0902">Two-component regulatory system</keyword>
<reference evidence="12" key="1">
    <citation type="submission" date="2019-05" db="EMBL/GenBank/DDBJ databases">
        <title>The de novo reference genome and transcriptome assemblies of the wild tomato species Solanum chilense.</title>
        <authorList>
            <person name="Stam R."/>
            <person name="Nosenko T."/>
            <person name="Hoerger A.C."/>
            <person name="Stephan W."/>
            <person name="Seidel M.A."/>
            <person name="Kuhn J.M.M."/>
            <person name="Haberer G."/>
            <person name="Tellier A."/>
        </authorList>
    </citation>
    <scope>NUCLEOTIDE SEQUENCE</scope>
    <source>
        <tissue evidence="12">Mature leaves</tissue>
    </source>
</reference>
<sequence>MEEQNNQFFEIIRCLLVDVDVSCLLITATFLKKSKFEVVTVKSAKDALSVLRSSGLSFELVVTEVHMPEINGFQLQQEIAKEFNIPVAFYSVDEKESTIMKGLESGVILFMGKPISQNDINFLWKYATMGKKIYKGRQVINQQNQDDTNERVPHEVIHIESSSSDSERDKSARKSEENESEQSSSPPSKKTRIVWTDPLHDKFVDVVSKLGMKEAHPRKILDRMDTPELTRIHVASHLQKYRMDLKKDSRVQQPMQENSNVVDHVIETHHQDFHSSQREKELARILCRHINKKSHNIGLGEAPVELSTLQQSYESTGNGGTGTTIDDFVMLDNVYSTEPTSIISRSQLNVQSSNMVRFLNFLDCFHI</sequence>
<feature type="compositionally biased region" description="Basic and acidic residues" evidence="9">
    <location>
        <begin position="148"/>
        <end position="158"/>
    </location>
</feature>
<comment type="subcellular location">
    <subcellularLocation>
        <location evidence="1">Nucleus</location>
    </subcellularLocation>
</comment>
<evidence type="ECO:0000256" key="9">
    <source>
        <dbReference type="SAM" id="MobiDB-lite"/>
    </source>
</evidence>
<evidence type="ECO:0000256" key="3">
    <source>
        <dbReference type="ARBA" id="ARBA00023012"/>
    </source>
</evidence>
<keyword evidence="6" id="KW-0804">Transcription</keyword>
<dbReference type="EMBL" id="RXGB01000360">
    <property type="protein sequence ID" value="TMX03797.1"/>
    <property type="molecule type" value="Genomic_DNA"/>
</dbReference>
<dbReference type="Gene3D" id="3.40.50.2300">
    <property type="match status" value="1"/>
</dbReference>
<feature type="region of interest" description="Disordered" evidence="9">
    <location>
        <begin position="144"/>
        <end position="194"/>
    </location>
</feature>
<organism evidence="12">
    <name type="scientific">Solanum chilense</name>
    <name type="common">Tomato</name>
    <name type="synonym">Lycopersicon chilense</name>
    <dbReference type="NCBI Taxonomy" id="4083"/>
    <lineage>
        <taxon>Eukaryota</taxon>
        <taxon>Viridiplantae</taxon>
        <taxon>Streptophyta</taxon>
        <taxon>Embryophyta</taxon>
        <taxon>Tracheophyta</taxon>
        <taxon>Spermatophyta</taxon>
        <taxon>Magnoliopsida</taxon>
        <taxon>eudicotyledons</taxon>
        <taxon>Gunneridae</taxon>
        <taxon>Pentapetalae</taxon>
        <taxon>asterids</taxon>
        <taxon>lamiids</taxon>
        <taxon>Solanales</taxon>
        <taxon>Solanaceae</taxon>
        <taxon>Solanoideae</taxon>
        <taxon>Solaneae</taxon>
        <taxon>Solanum</taxon>
        <taxon>Solanum subgen. Lycopersicon</taxon>
    </lineage>
</organism>
<dbReference type="PROSITE" id="PS50110">
    <property type="entry name" value="RESPONSE_REGULATORY"/>
    <property type="match status" value="1"/>
</dbReference>
<dbReference type="PROSITE" id="PS51294">
    <property type="entry name" value="HTH_MYB"/>
    <property type="match status" value="1"/>
</dbReference>
<dbReference type="SMART" id="SM00448">
    <property type="entry name" value="REC"/>
    <property type="match status" value="1"/>
</dbReference>
<evidence type="ECO:0000256" key="8">
    <source>
        <dbReference type="PROSITE-ProRule" id="PRU00169"/>
    </source>
</evidence>
<gene>
    <name evidence="12" type="ORF">EJD97_014015</name>
</gene>
<dbReference type="Pfam" id="PF00072">
    <property type="entry name" value="Response_reg"/>
    <property type="match status" value="1"/>
</dbReference>
<dbReference type="GO" id="GO:0000160">
    <property type="term" value="P:phosphorelay signal transduction system"/>
    <property type="evidence" value="ECO:0007669"/>
    <property type="project" value="UniProtKB-KW"/>
</dbReference>
<evidence type="ECO:0000256" key="2">
    <source>
        <dbReference type="ARBA" id="ARBA00022553"/>
    </source>
</evidence>
<dbReference type="Gene3D" id="1.10.10.60">
    <property type="entry name" value="Homeodomain-like"/>
    <property type="match status" value="1"/>
</dbReference>
<keyword evidence="5" id="KW-0010">Activator</keyword>
<dbReference type="GO" id="GO:0005634">
    <property type="term" value="C:nucleus"/>
    <property type="evidence" value="ECO:0007669"/>
    <property type="project" value="UniProtKB-SubCell"/>
</dbReference>
<evidence type="ECO:0000256" key="1">
    <source>
        <dbReference type="ARBA" id="ARBA00004123"/>
    </source>
</evidence>
<dbReference type="GO" id="GO:0003677">
    <property type="term" value="F:DNA binding"/>
    <property type="evidence" value="ECO:0007669"/>
    <property type="project" value="InterPro"/>
</dbReference>
<dbReference type="AlphaFoldDB" id="A0A6N2C7Z1"/>
<dbReference type="PANTHER" id="PTHR43874">
    <property type="entry name" value="TWO-COMPONENT RESPONSE REGULATOR"/>
    <property type="match status" value="1"/>
</dbReference>
<keyword evidence="2" id="KW-0597">Phosphoprotein</keyword>
<evidence type="ECO:0000259" key="11">
    <source>
        <dbReference type="PROSITE" id="PS51294"/>
    </source>
</evidence>
<feature type="non-terminal residue" evidence="12">
    <location>
        <position position="367"/>
    </location>
</feature>
<keyword evidence="4" id="KW-0805">Transcription regulation</keyword>
<comment type="caution">
    <text evidence="8">Lacks conserved residue(s) required for the propagation of feature annotation.</text>
</comment>
<dbReference type="GO" id="GO:0009736">
    <property type="term" value="P:cytokinin-activated signaling pathway"/>
    <property type="evidence" value="ECO:0007669"/>
    <property type="project" value="InterPro"/>
</dbReference>
<dbReference type="InterPro" id="IPR006447">
    <property type="entry name" value="Myb_dom_plants"/>
</dbReference>
<dbReference type="FunFam" id="1.10.10.60:FF:000007">
    <property type="entry name" value="Two-component response regulator"/>
    <property type="match status" value="1"/>
</dbReference>